<reference evidence="1" key="1">
    <citation type="submission" date="2022-07" db="EMBL/GenBank/DDBJ databases">
        <title>Genome Sequence of Phlebia brevispora.</title>
        <authorList>
            <person name="Buettner E."/>
        </authorList>
    </citation>
    <scope>NUCLEOTIDE SEQUENCE</scope>
    <source>
        <strain evidence="1">MPL23</strain>
    </source>
</reference>
<name>A0ACC1T5C9_9APHY</name>
<accession>A0ACC1T5C9</accession>
<gene>
    <name evidence="1" type="ORF">NM688_g3619</name>
</gene>
<keyword evidence="2" id="KW-1185">Reference proteome</keyword>
<organism evidence="1 2">
    <name type="scientific">Phlebia brevispora</name>
    <dbReference type="NCBI Taxonomy" id="194682"/>
    <lineage>
        <taxon>Eukaryota</taxon>
        <taxon>Fungi</taxon>
        <taxon>Dikarya</taxon>
        <taxon>Basidiomycota</taxon>
        <taxon>Agaricomycotina</taxon>
        <taxon>Agaricomycetes</taxon>
        <taxon>Polyporales</taxon>
        <taxon>Meruliaceae</taxon>
        <taxon>Phlebia</taxon>
    </lineage>
</organism>
<dbReference type="EMBL" id="JANHOG010000540">
    <property type="protein sequence ID" value="KAJ3553430.1"/>
    <property type="molecule type" value="Genomic_DNA"/>
</dbReference>
<evidence type="ECO:0000313" key="2">
    <source>
        <dbReference type="Proteomes" id="UP001148662"/>
    </source>
</evidence>
<sequence>MSDLRRAPRLSLLLELPAATVKFLDLIISSIYLMDNHSSAKTQYMDIWRQYPRASGTDPWFREVHLVAFSPGPCSRYVAFAGERGVLLLSADSGSLVATLSSQGILIKAFAWCFPDNLVCAYSNGNIADIRVTQDRLDVTVAMCTRQHIDCLAVDRNGKYLATAAGEVIKTWRRKANGSWAENVTLGSSLPMRAVDQTLPVIITSLSWYETPGQLLIVSYRFHGIHLWDVQSTSVLRTVVDPGGMLGTASISVDQKYLATVTEDGVDVIRIQDKTLGRRPVYADSGVDYPVIFLHGGRAVLTSTLDGNVRLATRDGTSLQTLRHRDMFVPSGDIVFATATDSNVLTGDQAESNRKYRICTVSHYCICMWETTDRSARNLVHANNTQKAPRPAFRSKGWKWILASWYISCLFALVAIVTMFCIKPDDHALIQ</sequence>
<comment type="caution">
    <text evidence="1">The sequence shown here is derived from an EMBL/GenBank/DDBJ whole genome shotgun (WGS) entry which is preliminary data.</text>
</comment>
<protein>
    <submittedName>
        <fullName evidence="1">Uncharacterized protein</fullName>
    </submittedName>
</protein>
<dbReference type="Proteomes" id="UP001148662">
    <property type="component" value="Unassembled WGS sequence"/>
</dbReference>
<proteinExistence type="predicted"/>
<evidence type="ECO:0000313" key="1">
    <source>
        <dbReference type="EMBL" id="KAJ3553430.1"/>
    </source>
</evidence>